<dbReference type="GO" id="GO:0003678">
    <property type="term" value="F:DNA helicase activity"/>
    <property type="evidence" value="ECO:0007669"/>
    <property type="project" value="UniProtKB-EC"/>
</dbReference>
<dbReference type="SUPFAM" id="SSF52540">
    <property type="entry name" value="P-loop containing nucleoside triphosphate hydrolases"/>
    <property type="match status" value="1"/>
</dbReference>
<dbReference type="EC" id="3.6.4.12" evidence="4"/>
<proteinExistence type="predicted"/>
<dbReference type="EMBL" id="UOEH01000037">
    <property type="protein sequence ID" value="VAV90386.1"/>
    <property type="molecule type" value="Genomic_DNA"/>
</dbReference>
<dbReference type="InterPro" id="IPR027417">
    <property type="entry name" value="P-loop_NTPase"/>
</dbReference>
<protein>
    <submittedName>
        <fullName evidence="4">ATP-dependent DNA helicase RecG</fullName>
        <ecNumber evidence="4">3.6.4.12</ecNumber>
    </submittedName>
</protein>
<keyword evidence="2 4" id="KW-0547">Nucleotide-binding</keyword>
<name>A0A3B0RP44_9ZZZZ</name>
<dbReference type="GO" id="GO:0006281">
    <property type="term" value="P:DNA repair"/>
    <property type="evidence" value="ECO:0007669"/>
    <property type="project" value="InterPro"/>
</dbReference>
<dbReference type="SMART" id="SM00490">
    <property type="entry name" value="HELICc"/>
    <property type="match status" value="1"/>
</dbReference>
<dbReference type="AlphaFoldDB" id="A0A3B0RP44"/>
<evidence type="ECO:0000256" key="2">
    <source>
        <dbReference type="ARBA" id="ARBA00022806"/>
    </source>
</evidence>
<dbReference type="Gene3D" id="3.40.50.300">
    <property type="entry name" value="P-loop containing nucleotide triphosphate hydrolases"/>
    <property type="match status" value="1"/>
</dbReference>
<keyword evidence="2 4" id="KW-0347">Helicase</keyword>
<evidence type="ECO:0000256" key="1">
    <source>
        <dbReference type="ARBA" id="ARBA00022801"/>
    </source>
</evidence>
<keyword evidence="2 4" id="KW-0067">ATP-binding</keyword>
<sequence length="289" mass="31549">MSLTQKGARPDLLVMTATPIPRTLTLTAYGDMDVSQITEKPPGRKPIDTRTIPLSRLDEIIDGVRRAVSKGDQVYWVCPLVEESEILELTAAEERFESLKSILGDRVGLIHGRMSGPDKDAIMERFYDGALSVLIATTVIEVGVDAPNATIIIIEHAERFGLAQLHQLRGRVGRSDKASSCILLYKSPLGETAKARLNILRQTEDGFLIAEEDLRLRGAGDLLGAAQSGFPRFHLADLSVHGELLAAARDDAKLITGRDPQLNSTRGEALRVLLYLFSRDDAVKLLSAG</sequence>
<dbReference type="PANTHER" id="PTHR47964">
    <property type="entry name" value="ATP-DEPENDENT DNA HELICASE HOMOLOG RECG, CHLOROPLASTIC"/>
    <property type="match status" value="1"/>
</dbReference>
<dbReference type="GO" id="GO:0016787">
    <property type="term" value="F:hydrolase activity"/>
    <property type="evidence" value="ECO:0007669"/>
    <property type="project" value="UniProtKB-KW"/>
</dbReference>
<dbReference type="Pfam" id="PF00271">
    <property type="entry name" value="Helicase_C"/>
    <property type="match status" value="1"/>
</dbReference>
<dbReference type="InterPro" id="IPR001650">
    <property type="entry name" value="Helicase_C-like"/>
</dbReference>
<dbReference type="InterPro" id="IPR045562">
    <property type="entry name" value="RecG_dom3_C"/>
</dbReference>
<evidence type="ECO:0000259" key="3">
    <source>
        <dbReference type="PROSITE" id="PS51194"/>
    </source>
</evidence>
<accession>A0A3B0RP44</accession>
<feature type="domain" description="Helicase C-terminal" evidence="3">
    <location>
        <begin position="56"/>
        <end position="215"/>
    </location>
</feature>
<reference evidence="4" key="1">
    <citation type="submission" date="2018-06" db="EMBL/GenBank/DDBJ databases">
        <authorList>
            <person name="Zhirakovskaya E."/>
        </authorList>
    </citation>
    <scope>NUCLEOTIDE SEQUENCE</scope>
</reference>
<organism evidence="4">
    <name type="scientific">hydrothermal vent metagenome</name>
    <dbReference type="NCBI Taxonomy" id="652676"/>
    <lineage>
        <taxon>unclassified sequences</taxon>
        <taxon>metagenomes</taxon>
        <taxon>ecological metagenomes</taxon>
    </lineage>
</organism>
<dbReference type="InterPro" id="IPR047112">
    <property type="entry name" value="RecG/Mfd"/>
</dbReference>
<gene>
    <name evidence="4" type="ORF">MNBD_ALPHA05-1800</name>
</gene>
<dbReference type="PANTHER" id="PTHR47964:SF1">
    <property type="entry name" value="ATP-DEPENDENT DNA HELICASE HOMOLOG RECG, CHLOROPLASTIC"/>
    <property type="match status" value="1"/>
</dbReference>
<dbReference type="PROSITE" id="PS51194">
    <property type="entry name" value="HELICASE_CTER"/>
    <property type="match status" value="1"/>
</dbReference>
<keyword evidence="1 4" id="KW-0378">Hydrolase</keyword>
<evidence type="ECO:0000313" key="4">
    <source>
        <dbReference type="EMBL" id="VAV90386.1"/>
    </source>
</evidence>
<dbReference type="Pfam" id="PF19833">
    <property type="entry name" value="RecG_dom3_C"/>
    <property type="match status" value="1"/>
</dbReference>